<keyword evidence="5 7" id="KW-0819">tRNA processing</keyword>
<sequence>MTKSTTATRDIYYRKAKEVGFRARSAFKLLQLNEQFEFLQNVQRAVDLCAAPGSWSQVLSRTLYNGHCNVQQSADRQDVVIVAVDLQEMAPIPGVQLLQGDITSKHTAEQIISCFCGAKAQVVVSDGAPDVTGVHDIDEFVQAELLAAALNITTHVLEEGGAFVAKIFRCEQFDLLAMQLSVFFTSVSCAKPMSSRAQSNEAFVVCQGFRLPEDYTPVMTSSLLPRYGLAEDEEHDPVLVPFLASGDLSGYDAIQQFC</sequence>
<dbReference type="PANTHER" id="PTHR10920">
    <property type="entry name" value="RIBOSOMAL RNA METHYLTRANSFERASE"/>
    <property type="match status" value="1"/>
</dbReference>
<name>A0AAV1U145_9STRA</name>
<feature type="binding site" evidence="7">
    <location>
        <position position="55"/>
    </location>
    <ligand>
        <name>S-adenosyl-L-methionine</name>
        <dbReference type="ChEBI" id="CHEBI:59789"/>
    </ligand>
</feature>
<proteinExistence type="inferred from homology"/>
<dbReference type="InterPro" id="IPR029063">
    <property type="entry name" value="SAM-dependent_MTases_sf"/>
</dbReference>
<dbReference type="HAMAP" id="MF_01547">
    <property type="entry name" value="RNA_methyltr_E"/>
    <property type="match status" value="1"/>
</dbReference>
<comment type="caution">
    <text evidence="10">The sequence shown here is derived from an EMBL/GenBank/DDBJ whole genome shotgun (WGS) entry which is preliminary data.</text>
</comment>
<keyword evidence="3 7" id="KW-0808">Transferase</keyword>
<feature type="binding site" evidence="7">
    <location>
        <position position="53"/>
    </location>
    <ligand>
        <name>S-adenosyl-L-methionine</name>
        <dbReference type="ChEBI" id="CHEBI:59789"/>
    </ligand>
</feature>
<dbReference type="SUPFAM" id="SSF53335">
    <property type="entry name" value="S-adenosyl-L-methionine-dependent methyltransferases"/>
    <property type="match status" value="1"/>
</dbReference>
<evidence type="ECO:0000256" key="2">
    <source>
        <dbReference type="ARBA" id="ARBA00022603"/>
    </source>
</evidence>
<evidence type="ECO:0000256" key="3">
    <source>
        <dbReference type="ARBA" id="ARBA00022679"/>
    </source>
</evidence>
<evidence type="ECO:0000259" key="9">
    <source>
        <dbReference type="Pfam" id="PF01728"/>
    </source>
</evidence>
<evidence type="ECO:0000256" key="8">
    <source>
        <dbReference type="PIRSR" id="PIRSR005461-1"/>
    </source>
</evidence>
<dbReference type="GO" id="GO:0106340">
    <property type="term" value="F:tRNA (guanosine(34)-2'-O)-methyltransferase activity"/>
    <property type="evidence" value="ECO:0007669"/>
    <property type="project" value="UniProtKB-ARBA"/>
</dbReference>
<feature type="domain" description="Ribosomal RNA methyltransferase FtsJ" evidence="9">
    <location>
        <begin position="21"/>
        <end position="209"/>
    </location>
</feature>
<dbReference type="AlphaFoldDB" id="A0AAV1U145"/>
<evidence type="ECO:0000313" key="11">
    <source>
        <dbReference type="Proteomes" id="UP001162060"/>
    </source>
</evidence>
<reference evidence="10" key="1">
    <citation type="submission" date="2024-01" db="EMBL/GenBank/DDBJ databases">
        <authorList>
            <person name="Webb A."/>
        </authorList>
    </citation>
    <scope>NUCLEOTIDE SEQUENCE</scope>
    <source>
        <strain evidence="10">Pm1</strain>
    </source>
</reference>
<dbReference type="GO" id="GO:0002181">
    <property type="term" value="P:cytoplasmic translation"/>
    <property type="evidence" value="ECO:0007669"/>
    <property type="project" value="UniProtKB-UniRule"/>
</dbReference>
<keyword evidence="2 7" id="KW-0489">Methyltransferase</keyword>
<dbReference type="InterPro" id="IPR028590">
    <property type="entry name" value="RNA_methyltr_E_TRM7"/>
</dbReference>
<dbReference type="PANTHER" id="PTHR10920:SF12">
    <property type="entry name" value="TRNA (CYTIDINE(32)_GUANOSINE(34)-2'-O)-METHYLTRANSFERASE-RELATED"/>
    <property type="match status" value="1"/>
</dbReference>
<dbReference type="Proteomes" id="UP001162060">
    <property type="component" value="Unassembled WGS sequence"/>
</dbReference>
<dbReference type="Pfam" id="PF01728">
    <property type="entry name" value="FtsJ"/>
    <property type="match status" value="1"/>
</dbReference>
<comment type="function">
    <text evidence="7">Methylates the 2'-O-ribose of nucleotides at positions 32 and 34 of the tRNA anticodon loop of substrate tRNAs.</text>
</comment>
<comment type="subcellular location">
    <subcellularLocation>
        <location evidence="7">Cytoplasm</location>
    </subcellularLocation>
</comment>
<dbReference type="InterPro" id="IPR015507">
    <property type="entry name" value="rRNA-MeTfrase_E"/>
</dbReference>
<evidence type="ECO:0000256" key="6">
    <source>
        <dbReference type="ARBA" id="ARBA00048902"/>
    </source>
</evidence>
<dbReference type="PIRSF" id="PIRSF005461">
    <property type="entry name" value="23S_rRNA_mtase"/>
    <property type="match status" value="1"/>
</dbReference>
<feature type="binding site" evidence="7">
    <location>
        <position position="126"/>
    </location>
    <ligand>
        <name>S-adenosyl-L-methionine</name>
        <dbReference type="ChEBI" id="CHEBI:59789"/>
    </ligand>
</feature>
<dbReference type="GO" id="GO:0002128">
    <property type="term" value="P:tRNA nucleoside ribose methylation"/>
    <property type="evidence" value="ECO:0007669"/>
    <property type="project" value="UniProtKB-UniRule"/>
</dbReference>
<dbReference type="GO" id="GO:0005737">
    <property type="term" value="C:cytoplasm"/>
    <property type="evidence" value="ECO:0007669"/>
    <property type="project" value="UniProtKB-SubCell"/>
</dbReference>
<protein>
    <recommendedName>
        <fullName evidence="7">Putative tRNA (cytidine(32)/guanosine(34)-2'-O)-methyltransferase</fullName>
        <ecNumber evidence="7">2.1.1.205</ecNumber>
    </recommendedName>
    <alternativeName>
        <fullName evidence="7">2'-O-ribose RNA methyltransferase TRM7 homolog</fullName>
    </alternativeName>
</protein>
<gene>
    <name evidence="10" type="ORF">PM001_LOCUS12513</name>
</gene>
<keyword evidence="1 7" id="KW-0963">Cytoplasm</keyword>
<dbReference type="InterPro" id="IPR050082">
    <property type="entry name" value="RNA_methyltr_RlmE"/>
</dbReference>
<dbReference type="InterPro" id="IPR002877">
    <property type="entry name" value="RNA_MeTrfase_FtsJ_dom"/>
</dbReference>
<comment type="similarity">
    <text evidence="7">Belongs to the class I-like SAM-binding methyltransferase superfamily. RNA methyltransferase RlmE family. TRM7 subfamily.</text>
</comment>
<dbReference type="HAMAP" id="MF_03162">
    <property type="entry name" value="RNA_methyltr_E_TRM7"/>
    <property type="match status" value="1"/>
</dbReference>
<accession>A0AAV1U145</accession>
<evidence type="ECO:0000313" key="10">
    <source>
        <dbReference type="EMBL" id="CAK7927363.1"/>
    </source>
</evidence>
<evidence type="ECO:0000256" key="4">
    <source>
        <dbReference type="ARBA" id="ARBA00022691"/>
    </source>
</evidence>
<keyword evidence="4 7" id="KW-0949">S-adenosyl-L-methionine</keyword>
<evidence type="ECO:0000256" key="7">
    <source>
        <dbReference type="HAMAP-Rule" id="MF_03162"/>
    </source>
</evidence>
<feature type="binding site" evidence="7">
    <location>
        <position position="101"/>
    </location>
    <ligand>
        <name>S-adenosyl-L-methionine</name>
        <dbReference type="ChEBI" id="CHEBI:59789"/>
    </ligand>
</feature>
<dbReference type="FunFam" id="3.40.50.150:FF:000187">
    <property type="entry name" value="Ribosomal RNA methyltransferase putative"/>
    <property type="match status" value="1"/>
</dbReference>
<feature type="active site" description="Proton acceptor" evidence="7 8">
    <location>
        <position position="166"/>
    </location>
</feature>
<dbReference type="EC" id="2.1.1.205" evidence="7"/>
<feature type="binding site" evidence="7">
    <location>
        <position position="85"/>
    </location>
    <ligand>
        <name>S-adenosyl-L-methionine</name>
        <dbReference type="ChEBI" id="CHEBI:59789"/>
    </ligand>
</feature>
<comment type="catalytic activity">
    <reaction evidence="6 7">
        <text>cytidine(32)/guanosine(34) in tRNA + 2 S-adenosyl-L-methionine = 2'-O-methylcytidine(32)/2'-O-methylguanosine(34) in tRNA + 2 S-adenosyl-L-homocysteine + 2 H(+)</text>
        <dbReference type="Rhea" id="RHEA:42396"/>
        <dbReference type="Rhea" id="RHEA-COMP:10246"/>
        <dbReference type="Rhea" id="RHEA-COMP:10247"/>
        <dbReference type="ChEBI" id="CHEBI:15378"/>
        <dbReference type="ChEBI" id="CHEBI:57856"/>
        <dbReference type="ChEBI" id="CHEBI:59789"/>
        <dbReference type="ChEBI" id="CHEBI:74269"/>
        <dbReference type="ChEBI" id="CHEBI:74445"/>
        <dbReference type="ChEBI" id="CHEBI:74495"/>
        <dbReference type="ChEBI" id="CHEBI:82748"/>
        <dbReference type="EC" id="2.1.1.205"/>
    </reaction>
</comment>
<evidence type="ECO:0000256" key="1">
    <source>
        <dbReference type="ARBA" id="ARBA00022490"/>
    </source>
</evidence>
<evidence type="ECO:0000256" key="5">
    <source>
        <dbReference type="ARBA" id="ARBA00022694"/>
    </source>
</evidence>
<dbReference type="Gene3D" id="3.40.50.150">
    <property type="entry name" value="Vaccinia Virus protein VP39"/>
    <property type="match status" value="1"/>
</dbReference>
<dbReference type="EMBL" id="CAKLBY020000109">
    <property type="protein sequence ID" value="CAK7927363.1"/>
    <property type="molecule type" value="Genomic_DNA"/>
</dbReference>
<organism evidence="10 11">
    <name type="scientific">Peronospora matthiolae</name>
    <dbReference type="NCBI Taxonomy" id="2874970"/>
    <lineage>
        <taxon>Eukaryota</taxon>
        <taxon>Sar</taxon>
        <taxon>Stramenopiles</taxon>
        <taxon>Oomycota</taxon>
        <taxon>Peronosporomycetes</taxon>
        <taxon>Peronosporales</taxon>
        <taxon>Peronosporaceae</taxon>
        <taxon>Peronospora</taxon>
    </lineage>
</organism>